<dbReference type="RefSeq" id="WP_126608527.1">
    <property type="nucleotide sequence ID" value="NZ_AP025144.1"/>
</dbReference>
<dbReference type="EMBL" id="BSNX01000015">
    <property type="protein sequence ID" value="GLQ72466.1"/>
    <property type="molecule type" value="Genomic_DNA"/>
</dbReference>
<accession>A0AAV5NR39</accession>
<dbReference type="Pfam" id="PF11697">
    <property type="entry name" value="DUF3293"/>
    <property type="match status" value="1"/>
</dbReference>
<name>A0AAV5NR39_9VIBR</name>
<keyword evidence="2" id="KW-1185">Reference proteome</keyword>
<evidence type="ECO:0000313" key="1">
    <source>
        <dbReference type="EMBL" id="GLQ72466.1"/>
    </source>
</evidence>
<dbReference type="InterPro" id="IPR021710">
    <property type="entry name" value="DUF3293"/>
</dbReference>
<sequence>MQIDSTLKQAYVETFFYIDQTIGFSSFCVITACNPRSIILSDEENLRRNSQLESLLQLNKTLRLLAGDINLEWSEASYAVEISLQNGLDLAKAFDQNAIYYVESGELYLAFVTGEIEKIGKFESKVKPML</sequence>
<dbReference type="Proteomes" id="UP001156690">
    <property type="component" value="Unassembled WGS sequence"/>
</dbReference>
<dbReference type="AlphaFoldDB" id="A0AAV5NR39"/>
<comment type="caution">
    <text evidence="1">The sequence shown here is derived from an EMBL/GenBank/DDBJ whole genome shotgun (WGS) entry which is preliminary data.</text>
</comment>
<proteinExistence type="predicted"/>
<evidence type="ECO:0008006" key="3">
    <source>
        <dbReference type="Google" id="ProtNLM"/>
    </source>
</evidence>
<gene>
    <name evidence="1" type="ORF">GCM10007932_18260</name>
</gene>
<organism evidence="1 2">
    <name type="scientific">Vibrio penaeicida</name>
    <dbReference type="NCBI Taxonomy" id="104609"/>
    <lineage>
        <taxon>Bacteria</taxon>
        <taxon>Pseudomonadati</taxon>
        <taxon>Pseudomonadota</taxon>
        <taxon>Gammaproteobacteria</taxon>
        <taxon>Vibrionales</taxon>
        <taxon>Vibrionaceae</taxon>
        <taxon>Vibrio</taxon>
    </lineage>
</organism>
<protein>
    <recommendedName>
        <fullName evidence="3">DUF3293 domain-containing protein</fullName>
    </recommendedName>
</protein>
<evidence type="ECO:0000313" key="2">
    <source>
        <dbReference type="Proteomes" id="UP001156690"/>
    </source>
</evidence>
<reference evidence="2" key="1">
    <citation type="journal article" date="2019" name="Int. J. Syst. Evol. Microbiol.">
        <title>The Global Catalogue of Microorganisms (GCM) 10K type strain sequencing project: providing services to taxonomists for standard genome sequencing and annotation.</title>
        <authorList>
            <consortium name="The Broad Institute Genomics Platform"/>
            <consortium name="The Broad Institute Genome Sequencing Center for Infectious Disease"/>
            <person name="Wu L."/>
            <person name="Ma J."/>
        </authorList>
    </citation>
    <scope>NUCLEOTIDE SEQUENCE [LARGE SCALE GENOMIC DNA]</scope>
    <source>
        <strain evidence="2">NBRC 15640</strain>
    </source>
</reference>